<evidence type="ECO:0000313" key="1">
    <source>
        <dbReference type="EMBL" id="NJW53470.1"/>
    </source>
</evidence>
<keyword evidence="2" id="KW-1185">Reference proteome</keyword>
<dbReference type="Proteomes" id="UP000703674">
    <property type="component" value="Unassembled WGS sequence"/>
</dbReference>
<protein>
    <submittedName>
        <fullName evidence="1">Uncharacterized protein</fullName>
    </submittedName>
</protein>
<comment type="caution">
    <text evidence="1">The sequence shown here is derived from an EMBL/GenBank/DDBJ whole genome shotgun (WGS) entry which is preliminary data.</text>
</comment>
<reference evidence="1 2" key="1">
    <citation type="submission" date="2020-03" db="EMBL/GenBank/DDBJ databases">
        <title>Salinimicrobium sp. nov, isolated from SCS.</title>
        <authorList>
            <person name="Cao W.R."/>
        </authorList>
    </citation>
    <scope>NUCLEOTIDE SEQUENCE [LARGE SCALE GENOMIC DNA]</scope>
    <source>
        <strain evidence="2">J15B91</strain>
    </source>
</reference>
<accession>A0ABX1CYW8</accession>
<name>A0ABX1CYW8_9FLAO</name>
<proteinExistence type="predicted"/>
<dbReference type="EMBL" id="JAAVJR010000005">
    <property type="protein sequence ID" value="NJW53470.1"/>
    <property type="molecule type" value="Genomic_DNA"/>
</dbReference>
<evidence type="ECO:0000313" key="2">
    <source>
        <dbReference type="Proteomes" id="UP000703674"/>
    </source>
</evidence>
<organism evidence="1 2">
    <name type="scientific">Salinimicrobium oceani</name>
    <dbReference type="NCBI Taxonomy" id="2722702"/>
    <lineage>
        <taxon>Bacteria</taxon>
        <taxon>Pseudomonadati</taxon>
        <taxon>Bacteroidota</taxon>
        <taxon>Flavobacteriia</taxon>
        <taxon>Flavobacteriales</taxon>
        <taxon>Flavobacteriaceae</taxon>
        <taxon>Salinimicrobium</taxon>
    </lineage>
</organism>
<gene>
    <name evidence="1" type="ORF">HC175_11115</name>
</gene>
<sequence>MAGNFVNTLLTSFKLLFEPFSRAKGQQDKKLSSTTASKLDHLYMRRMRGMRGVFIKTVG</sequence>
<dbReference type="RefSeq" id="WP_168138564.1">
    <property type="nucleotide sequence ID" value="NZ_JAAVJR010000005.1"/>
</dbReference>